<proteinExistence type="predicted"/>
<feature type="domain" description="Nephrocystin 3-like N-terminal" evidence="2">
    <location>
        <begin position="267"/>
        <end position="377"/>
    </location>
</feature>
<evidence type="ECO:0000259" key="2">
    <source>
        <dbReference type="Pfam" id="PF24883"/>
    </source>
</evidence>
<keyword evidence="1" id="KW-0677">Repeat</keyword>
<organism evidence="3 4">
    <name type="scientific">Methylophaga lonarensis MPL</name>
    <dbReference type="NCBI Taxonomy" id="1286106"/>
    <lineage>
        <taxon>Bacteria</taxon>
        <taxon>Pseudomonadati</taxon>
        <taxon>Pseudomonadota</taxon>
        <taxon>Gammaproteobacteria</taxon>
        <taxon>Thiotrichales</taxon>
        <taxon>Piscirickettsiaceae</taxon>
        <taxon>Methylophaga</taxon>
    </lineage>
</organism>
<dbReference type="eggNOG" id="COG1674">
    <property type="taxonomic scope" value="Bacteria"/>
</dbReference>
<dbReference type="Gene3D" id="3.40.50.300">
    <property type="entry name" value="P-loop containing nucleotide triphosphate hydrolases"/>
    <property type="match status" value="1"/>
</dbReference>
<evidence type="ECO:0000256" key="1">
    <source>
        <dbReference type="ARBA" id="ARBA00022737"/>
    </source>
</evidence>
<dbReference type="PATRIC" id="fig|1286106.3.peg.2466"/>
<evidence type="ECO:0000313" key="3">
    <source>
        <dbReference type="EMBL" id="EMR12055.1"/>
    </source>
</evidence>
<keyword evidence="4" id="KW-1185">Reference proteome</keyword>
<dbReference type="Pfam" id="PF24883">
    <property type="entry name" value="NPHP3_N"/>
    <property type="match status" value="1"/>
</dbReference>
<dbReference type="OrthoDB" id="8430782at2"/>
<dbReference type="SUPFAM" id="SSF52540">
    <property type="entry name" value="P-loop containing nucleoside triphosphate hydrolases"/>
    <property type="match status" value="1"/>
</dbReference>
<reference evidence="3 4" key="1">
    <citation type="journal article" date="2013" name="Genome Announc.">
        <title>Draft Genome Sequence of Methylophaga lonarensis MPLT, a Haloalkaliphilic (Non-Methane-Utilizing) Methylotroph.</title>
        <authorList>
            <person name="Shetty S.A."/>
            <person name="Marathe N.P."/>
            <person name="Munot H."/>
            <person name="Antony C.P."/>
            <person name="Dhotre D.P."/>
            <person name="Murrell J.C."/>
            <person name="Shouche Y.S."/>
        </authorList>
    </citation>
    <scope>NUCLEOTIDE SEQUENCE [LARGE SCALE GENOMIC DNA]</scope>
    <source>
        <strain evidence="3 4">MPL</strain>
    </source>
</reference>
<dbReference type="InterPro" id="IPR056884">
    <property type="entry name" value="NPHP3-like_N"/>
</dbReference>
<dbReference type="EMBL" id="APHR01000075">
    <property type="protein sequence ID" value="EMR12055.1"/>
    <property type="molecule type" value="Genomic_DNA"/>
</dbReference>
<dbReference type="RefSeq" id="WP_009727411.1">
    <property type="nucleotide sequence ID" value="NZ_APHR01000075.1"/>
</dbReference>
<gene>
    <name evidence="3" type="ORF">MPL1_12341</name>
</gene>
<name>M7PDS4_9GAMM</name>
<protein>
    <recommendedName>
        <fullName evidence="2">Nephrocystin 3-like N-terminal domain-containing protein</fullName>
    </recommendedName>
</protein>
<evidence type="ECO:0000313" key="4">
    <source>
        <dbReference type="Proteomes" id="UP000012019"/>
    </source>
</evidence>
<comment type="caution">
    <text evidence="3">The sequence shown here is derived from an EMBL/GenBank/DDBJ whole genome shotgun (WGS) entry which is preliminary data.</text>
</comment>
<accession>M7PDS4</accession>
<sequence length="1922" mass="219359">MKVKNAAITYTAYDYQTLQGVKLIAEWLCSPTKYSRVAFEADEDANDTPAGIDDIVGERPDGIKDFWQVKFSPSPHKDENRLSWDWLLSVSGKTKRSRSILRKLYDAIVSVPTENLGDVVLLTNKLPDKDIEGCLSGSKILFEKIDNITKSLIANQLGSDKEAEYLFSRLAVQHSDGDYHVTKRSVQAGLLHFSDDAGVERLISRSREWAMFKDNPPGGGWIHLHHIREILSPRRPEPIPEIFFVPDDYCLPDVDFHSSMIERIGASRGEVITLTGKPGGGKSTYISFLCQELERTEIPFVRHHYFLSLGDSTADRVSPRIVAESLLHQISSIHKDAGANTNQPENLSEAIRTCANYYSDKGKPFVVLIDGLDHVWRDNAKDKKPLDEIFKQLLPVVDNLVILIGTQPVDDNLLPNILLSNSPKQNWYWLPEMSGNSIYEFLKLCVESGRLYLNCHESHRNEEIQNGANALLQITNGYPLHVIYSTEYISSHGLALSQWNIERLPPCTDGNIANYYNELWNSLNYRQKDVLHLSCGFKFAWPRQAISQVVNDEHDKAPSVDAVSHLLSETISGIRPFHESLVVFVTSLVDHKERIKALLPDVCVWLQAEAPTHLKDQWLWSCQAMSGNTIELRQGIKRDWVLDKVVLGMPVDACIRLLSEAETYAFDDCSYAEAYRHRHLKTRLINGPEFQTWDSTLLETLSIVGADAHAINEILSRENEYSPLKLSILSIVMWFRGEINRAAELSRKAIDRYRAKTKLLASRNSQNEEVEAITIVKAGTLTDSLNYDAIFDNGNFDNWPDGYIASLRSACLIKKDINLLIRAWKCLPVGSPHIEKIELDAIRLSILEDADICCWPEFKSFSSHGVSGFFRAYSKITPSDIQAETLDDENQSAYRVTTSQSYHTWFFSSLQLRIVAEGDFSWLPVRAESERVDVSDHYDLLNMLADIIVVEILAGSVLTFDLVCSLFPDNSNIEDAHWEKRRADISFKREWIEIAADCHLLTTRRKISSDEFDNVLNFGIFRSSWLRLWYKELKLELLSDGAAKQLIDQEILRLESELEETIEKSNGYLELAEIAFQHDIQEHFKKCLRTTWDFVLGYGHHKDPTIFDVLNAIEYLSKSDPKSSLQMLERISPIVFNISKFTDGDETRHSKHSISSLVAKLNPQTAASIYDQELRDGEWYYAEETIQRLIEQSDLSALITKQLFLTGLPTSCHETIRKKRDLGDANATDIASNIKNHLGIDVLDQHDENTKKPDEFDEKITLNPADYPPESFEQLADDLRGKISTGKFWKRWYQFWLDQDKESDLIQHLMPHVLSFTERYDDKRYLLDLLFRSQRNISGKSKAFDLLALAHSAMNGWSNWFESSEKSIERLGIVATQYANKIDEFIRLTSAQPDTWKDKFGSLIIPNDKLVFLLSQAGRIDEAIQLTIAMVEELEDSVRNLNLPKPDWDWETSDSLDEALSKLLISRLKCPIPSIKLWTIEQISLLLSSQKTKIESLLVQDLASRKQESECVEVLCVFYVAQSKGYKCHQDLGRHIKARSTLSDLLIKSLIPGSSDFGEYAYPFTPHICLGPDNHRFSYFQGNHVPRLYFSWLQKEERRTGIPFTKYYELEWCNTFEYLSPAETQIDFFLGSDRQRSTGQFYTQASHRGRSAYLRTIEIAKQFYGMPDTYAEHLSILALPIEPAYTGIKPYKPSWLPKWDSNWNTDENGIAQFVKLAIGNFDSINGSQCLLAFSLPIKIDENTWIDVAVAKASVTEQSAEGFELEERSGCISIGNLLDPELAYEFQDDDQIPAGVMAVTPYPFNRYGHWHSDMETRCLYVPKSNLKDKRIVGKTVDGAFCYYLDGTNIGFSQFWHSGWQPIHPKGIRSLCGSSTVIYNERLVDWYSANDSSASFSYVCKAKVLSSTDSYRDFNEHELNFVIT</sequence>
<dbReference type="InterPro" id="IPR027417">
    <property type="entry name" value="P-loop_NTPase"/>
</dbReference>
<dbReference type="Proteomes" id="UP000012019">
    <property type="component" value="Unassembled WGS sequence"/>
</dbReference>
<dbReference type="STRING" id="1286106.MPL1_12341"/>